<keyword evidence="2" id="KW-0677">Repeat</keyword>
<dbReference type="SMART" id="SM00710">
    <property type="entry name" value="PbH1"/>
    <property type="match status" value="8"/>
</dbReference>
<protein>
    <recommendedName>
        <fullName evidence="5">Carbohydrate-binding/sugar hydrolysis domain-containing protein</fullName>
    </recommendedName>
</protein>
<dbReference type="SMART" id="SM00722">
    <property type="entry name" value="CASH"/>
    <property type="match status" value="2"/>
</dbReference>
<dbReference type="PANTHER" id="PTHR22990:SF15">
    <property type="entry name" value="F-BOX ONLY PROTEIN 10"/>
    <property type="match status" value="1"/>
</dbReference>
<evidence type="ECO:0000256" key="3">
    <source>
        <dbReference type="ARBA" id="ARBA00022786"/>
    </source>
</evidence>
<dbReference type="NCBIfam" id="TIGR03804">
    <property type="entry name" value="para_beta_helix"/>
    <property type="match status" value="5"/>
</dbReference>
<dbReference type="Pfam" id="PF05048">
    <property type="entry name" value="NosD"/>
    <property type="match status" value="1"/>
</dbReference>
<dbReference type="SUPFAM" id="SSF51126">
    <property type="entry name" value="Pectin lyase-like"/>
    <property type="match status" value="1"/>
</dbReference>
<dbReference type="InterPro" id="IPR006633">
    <property type="entry name" value="Carb-bd_sugar_hydrolysis-dom"/>
</dbReference>
<evidence type="ECO:0000313" key="7">
    <source>
        <dbReference type="Proteomes" id="UP000196475"/>
    </source>
</evidence>
<dbReference type="Gene3D" id="2.160.20.10">
    <property type="entry name" value="Single-stranded right-handed beta-helix, Pectin lyase-like"/>
    <property type="match status" value="2"/>
</dbReference>
<evidence type="ECO:0000256" key="1">
    <source>
        <dbReference type="ARBA" id="ARBA00004906"/>
    </source>
</evidence>
<feature type="domain" description="Carbohydrate-binding/sugar hydrolysis" evidence="5">
    <location>
        <begin position="38"/>
        <end position="184"/>
    </location>
</feature>
<evidence type="ECO:0000313" key="6">
    <source>
        <dbReference type="EMBL" id="OUM88504.1"/>
    </source>
</evidence>
<evidence type="ECO:0000259" key="5">
    <source>
        <dbReference type="SMART" id="SM00722"/>
    </source>
</evidence>
<keyword evidence="4" id="KW-1133">Transmembrane helix</keyword>
<proteinExistence type="predicted"/>
<dbReference type="InterPro" id="IPR026464">
    <property type="entry name" value="NosD_copper_fam"/>
</dbReference>
<keyword evidence="4" id="KW-0472">Membrane</keyword>
<dbReference type="InterPro" id="IPR051550">
    <property type="entry name" value="SCF-Subunits/Alg-Epimerases"/>
</dbReference>
<sequence length="431" mass="48642">MKLRILLTIVLVGSISLMVQGEVLASTPNPLQQVIQQAKEGERIEVQEGIYEGDLVIDKPISLIGNGNVVIKGSGKDTVITVTAPNVTLKNLTVTGSGTSLEQDQAAVKVLSDGNRLIRLKISESLHGIYLEESSNNLIQGCTIEGNGRLPRSSRGNGFHLFHSKDNRIIKNEIKNTRDGIYFSYSERTLVEGNDLHDNRYGLHYMYSNHNRFYHNLFYDNIGGAAIMYSNDIVLEKNQFYGHQTLRSFGVLFQTSNEVVMKGNIVTLNHKGIFLDQSNRNKILDNEISYNNIGVEIWTSSVHNILAQNQLLENTIQVTTYGQPGRNQWVRNAWSDQAGFDLDQDGIVDQPYEYASSFGEFITRYPLGYLLIHSPAIDVYEKIEKIFMKDREPLVDPYPLVMQREWNGIFAFVFLIPAVAGVLLLRRIRKA</sequence>
<accession>A0A1Y3PN86</accession>
<evidence type="ECO:0000256" key="4">
    <source>
        <dbReference type="SAM" id="Phobius"/>
    </source>
</evidence>
<feature type="transmembrane region" description="Helical" evidence="4">
    <location>
        <begin position="406"/>
        <end position="425"/>
    </location>
</feature>
<reference evidence="7" key="1">
    <citation type="submission" date="2016-06" db="EMBL/GenBank/DDBJ databases">
        <authorList>
            <person name="Nascimento L."/>
            <person name="Pereira R.V."/>
            <person name="Martins L.F."/>
            <person name="Quaggio R.B."/>
            <person name="Silva A.M."/>
            <person name="Setubal J.C."/>
        </authorList>
    </citation>
    <scope>NUCLEOTIDE SEQUENCE [LARGE SCALE GENOMIC DNA]</scope>
</reference>
<keyword evidence="3" id="KW-0833">Ubl conjugation pathway</keyword>
<dbReference type="InterPro" id="IPR012334">
    <property type="entry name" value="Pectin_lyas_fold"/>
</dbReference>
<gene>
    <name evidence="6" type="ORF">BAA01_05215</name>
</gene>
<dbReference type="NCBIfam" id="TIGR04247">
    <property type="entry name" value="NosD_copper_fam"/>
    <property type="match status" value="1"/>
</dbReference>
<dbReference type="InterPro" id="IPR011050">
    <property type="entry name" value="Pectin_lyase_fold/virulence"/>
</dbReference>
<organism evidence="6 7">
    <name type="scientific">Bacillus thermozeamaize</name>
    <dbReference type="NCBI Taxonomy" id="230954"/>
    <lineage>
        <taxon>Bacteria</taxon>
        <taxon>Bacillati</taxon>
        <taxon>Bacillota</taxon>
        <taxon>Bacilli</taxon>
        <taxon>Bacillales</taxon>
        <taxon>Bacillaceae</taxon>
        <taxon>Bacillus</taxon>
    </lineage>
</organism>
<dbReference type="InterPro" id="IPR022441">
    <property type="entry name" value="Para_beta_helix_rpt-2"/>
</dbReference>
<dbReference type="InterPro" id="IPR007742">
    <property type="entry name" value="NosD_dom"/>
</dbReference>
<dbReference type="InterPro" id="IPR006626">
    <property type="entry name" value="PbH1"/>
</dbReference>
<evidence type="ECO:0000256" key="2">
    <source>
        <dbReference type="ARBA" id="ARBA00022737"/>
    </source>
</evidence>
<keyword evidence="4" id="KW-0812">Transmembrane</keyword>
<comment type="caution">
    <text evidence="6">The sequence shown here is derived from an EMBL/GenBank/DDBJ whole genome shotgun (WGS) entry which is preliminary data.</text>
</comment>
<dbReference type="Proteomes" id="UP000196475">
    <property type="component" value="Unassembled WGS sequence"/>
</dbReference>
<dbReference type="PANTHER" id="PTHR22990">
    <property type="entry name" value="F-BOX ONLY PROTEIN"/>
    <property type="match status" value="1"/>
</dbReference>
<comment type="pathway">
    <text evidence="1">Protein modification; protein ubiquitination.</text>
</comment>
<name>A0A1Y3PN86_9BACI</name>
<feature type="domain" description="Carbohydrate-binding/sugar hydrolysis" evidence="5">
    <location>
        <begin position="190"/>
        <end position="298"/>
    </location>
</feature>
<dbReference type="AlphaFoldDB" id="A0A1Y3PN86"/>
<dbReference type="EMBL" id="LZRT01000060">
    <property type="protein sequence ID" value="OUM88504.1"/>
    <property type="molecule type" value="Genomic_DNA"/>
</dbReference>